<dbReference type="OrthoDB" id="3145912at2759"/>
<dbReference type="InterPro" id="IPR032675">
    <property type="entry name" value="LRR_dom_sf"/>
</dbReference>
<dbReference type="AlphaFoldDB" id="A0A8H7DCM8"/>
<dbReference type="Gene3D" id="3.80.10.10">
    <property type="entry name" value="Ribonuclease Inhibitor"/>
    <property type="match status" value="1"/>
</dbReference>
<accession>A0A8H7DCM8</accession>
<dbReference type="SUPFAM" id="SSF52058">
    <property type="entry name" value="L domain-like"/>
    <property type="match status" value="1"/>
</dbReference>
<protein>
    <submittedName>
        <fullName evidence="1">Uncharacterized protein</fullName>
    </submittedName>
</protein>
<proteinExistence type="predicted"/>
<keyword evidence="2" id="KW-1185">Reference proteome</keyword>
<dbReference type="Proteomes" id="UP000623467">
    <property type="component" value="Unassembled WGS sequence"/>
</dbReference>
<sequence length="312" mass="35107">MSIEYALGTMSIECALDEPRLPPELEHKIFKIAALARPIGIRTLMLVAKRVKFWVEPVLYRVVYLNSPSIGNPDNFDLPAFAPDALEQISPDCLRHVRHLYINDTFVEGRLQSWLLACSGVTNLCALFACTPDLLPSISGFTNIKYLTIDVRALDGTKLPLPTFLTVTHLELLDLTTLVVRVDVDRVFSNISLMPRLTHIAINPNLDKFLPHEAFCANAELRCILFFNAAASLDDSPLLNDSRFVHMDDGETYCNDWLHGTVFGRDYWSVADDFLAARRAGTIDRSRYRIVNGKDFRVGEVGFTLTSSELTR</sequence>
<reference evidence="1" key="1">
    <citation type="submission" date="2020-05" db="EMBL/GenBank/DDBJ databases">
        <title>Mycena genomes resolve the evolution of fungal bioluminescence.</title>
        <authorList>
            <person name="Tsai I.J."/>
        </authorList>
    </citation>
    <scope>NUCLEOTIDE SEQUENCE</scope>
    <source>
        <strain evidence="1">160909Yilan</strain>
    </source>
</reference>
<dbReference type="EMBL" id="JACAZH010000005">
    <property type="protein sequence ID" value="KAF7367992.1"/>
    <property type="molecule type" value="Genomic_DNA"/>
</dbReference>
<comment type="caution">
    <text evidence="1">The sequence shown here is derived from an EMBL/GenBank/DDBJ whole genome shotgun (WGS) entry which is preliminary data.</text>
</comment>
<gene>
    <name evidence="1" type="ORF">MSAN_00864900</name>
</gene>
<evidence type="ECO:0000313" key="2">
    <source>
        <dbReference type="Proteomes" id="UP000623467"/>
    </source>
</evidence>
<organism evidence="1 2">
    <name type="scientific">Mycena sanguinolenta</name>
    <dbReference type="NCBI Taxonomy" id="230812"/>
    <lineage>
        <taxon>Eukaryota</taxon>
        <taxon>Fungi</taxon>
        <taxon>Dikarya</taxon>
        <taxon>Basidiomycota</taxon>
        <taxon>Agaricomycotina</taxon>
        <taxon>Agaricomycetes</taxon>
        <taxon>Agaricomycetidae</taxon>
        <taxon>Agaricales</taxon>
        <taxon>Marasmiineae</taxon>
        <taxon>Mycenaceae</taxon>
        <taxon>Mycena</taxon>
    </lineage>
</organism>
<name>A0A8H7DCM8_9AGAR</name>
<evidence type="ECO:0000313" key="1">
    <source>
        <dbReference type="EMBL" id="KAF7367992.1"/>
    </source>
</evidence>